<evidence type="ECO:0000313" key="8">
    <source>
        <dbReference type="Proteomes" id="UP000651112"/>
    </source>
</evidence>
<dbReference type="SUPFAM" id="SSF88946">
    <property type="entry name" value="Sigma2 domain of RNA polymerase sigma factors"/>
    <property type="match status" value="1"/>
</dbReference>
<dbReference type="InterPro" id="IPR013249">
    <property type="entry name" value="RNA_pol_sigma70_r4_t2"/>
</dbReference>
<feature type="coiled-coil region" evidence="5">
    <location>
        <begin position="113"/>
        <end position="140"/>
    </location>
</feature>
<dbReference type="Gene3D" id="1.10.1740.10">
    <property type="match status" value="1"/>
</dbReference>
<sequence>MGKSNPDNDTTYFRLLLVQPEKAIAAIYDRYSRRLGKYLFVYCQQDKDFIQTVISETLAILWEKRNEVAVYDKPYFWMQRVAEKQALYLLRKEGKHNHVELEDKYLEMAGDDHADRQLRAKELEEMINEALDKLPEREREIFKASRLDELSNQEVMQKFNVAEQTVKNTIVRAKKKVMRMLKHMLSMFV</sequence>
<evidence type="ECO:0000259" key="6">
    <source>
        <dbReference type="Pfam" id="PF08281"/>
    </source>
</evidence>
<keyword evidence="4" id="KW-0804">Transcription</keyword>
<dbReference type="SUPFAM" id="SSF88659">
    <property type="entry name" value="Sigma3 and sigma4 domains of RNA polymerase sigma factors"/>
    <property type="match status" value="1"/>
</dbReference>
<dbReference type="PANTHER" id="PTHR43133">
    <property type="entry name" value="RNA POLYMERASE ECF-TYPE SIGMA FACTO"/>
    <property type="match status" value="1"/>
</dbReference>
<comment type="caution">
    <text evidence="7">The sequence shown here is derived from an EMBL/GenBank/DDBJ whole genome shotgun (WGS) entry which is preliminary data.</text>
</comment>
<keyword evidence="3" id="KW-0731">Sigma factor</keyword>
<keyword evidence="8" id="KW-1185">Reference proteome</keyword>
<evidence type="ECO:0000256" key="5">
    <source>
        <dbReference type="SAM" id="Coils"/>
    </source>
</evidence>
<reference evidence="7 8" key="1">
    <citation type="submission" date="2020-08" db="EMBL/GenBank/DDBJ databases">
        <title>Sphingobacterium sp. DN00404 isolated from aquaculture water.</title>
        <authorList>
            <person name="Zhang M."/>
        </authorList>
    </citation>
    <scope>NUCLEOTIDE SEQUENCE [LARGE SCALE GENOMIC DNA]</scope>
    <source>
        <strain evidence="7 8">KCTC 42746</strain>
    </source>
</reference>
<evidence type="ECO:0000256" key="4">
    <source>
        <dbReference type="ARBA" id="ARBA00023163"/>
    </source>
</evidence>
<feature type="domain" description="RNA polymerase sigma factor 70 region 4 type 2" evidence="6">
    <location>
        <begin position="125"/>
        <end position="176"/>
    </location>
</feature>
<keyword evidence="5" id="KW-0175">Coiled coil</keyword>
<dbReference type="Pfam" id="PF08281">
    <property type="entry name" value="Sigma70_r4_2"/>
    <property type="match status" value="1"/>
</dbReference>
<evidence type="ECO:0000256" key="2">
    <source>
        <dbReference type="ARBA" id="ARBA00023015"/>
    </source>
</evidence>
<dbReference type="InterPro" id="IPR014284">
    <property type="entry name" value="RNA_pol_sigma-70_dom"/>
</dbReference>
<dbReference type="EMBL" id="JACNYL010000002">
    <property type="protein sequence ID" value="MBD1421981.1"/>
    <property type="molecule type" value="Genomic_DNA"/>
</dbReference>
<dbReference type="Gene3D" id="1.10.10.10">
    <property type="entry name" value="Winged helix-like DNA-binding domain superfamily/Winged helix DNA-binding domain"/>
    <property type="match status" value="1"/>
</dbReference>
<proteinExistence type="inferred from homology"/>
<dbReference type="PANTHER" id="PTHR43133:SF46">
    <property type="entry name" value="RNA POLYMERASE SIGMA-70 FACTOR ECF SUBFAMILY"/>
    <property type="match status" value="1"/>
</dbReference>
<keyword evidence="2" id="KW-0805">Transcription regulation</keyword>
<evidence type="ECO:0000256" key="1">
    <source>
        <dbReference type="ARBA" id="ARBA00010641"/>
    </source>
</evidence>
<accession>A0ABR7XS32</accession>
<organism evidence="7 8">
    <name type="scientific">Sphingobacterium chuzhouense</name>
    <dbReference type="NCBI Taxonomy" id="1742264"/>
    <lineage>
        <taxon>Bacteria</taxon>
        <taxon>Pseudomonadati</taxon>
        <taxon>Bacteroidota</taxon>
        <taxon>Sphingobacteriia</taxon>
        <taxon>Sphingobacteriales</taxon>
        <taxon>Sphingobacteriaceae</taxon>
        <taxon>Sphingobacterium</taxon>
    </lineage>
</organism>
<evidence type="ECO:0000313" key="7">
    <source>
        <dbReference type="EMBL" id="MBD1421981.1"/>
    </source>
</evidence>
<dbReference type="InterPro" id="IPR039425">
    <property type="entry name" value="RNA_pol_sigma-70-like"/>
</dbReference>
<evidence type="ECO:0000256" key="3">
    <source>
        <dbReference type="ARBA" id="ARBA00023082"/>
    </source>
</evidence>
<comment type="similarity">
    <text evidence="1">Belongs to the sigma-70 factor family. ECF subfamily.</text>
</comment>
<dbReference type="Proteomes" id="UP000651112">
    <property type="component" value="Unassembled WGS sequence"/>
</dbReference>
<dbReference type="NCBIfam" id="TIGR02937">
    <property type="entry name" value="sigma70-ECF"/>
    <property type="match status" value="1"/>
</dbReference>
<dbReference type="CDD" id="cd06171">
    <property type="entry name" value="Sigma70_r4"/>
    <property type="match status" value="1"/>
</dbReference>
<gene>
    <name evidence="7" type="ORF">H8B21_10410</name>
</gene>
<dbReference type="InterPro" id="IPR013325">
    <property type="entry name" value="RNA_pol_sigma_r2"/>
</dbReference>
<name>A0ABR7XS32_9SPHI</name>
<dbReference type="InterPro" id="IPR013324">
    <property type="entry name" value="RNA_pol_sigma_r3/r4-like"/>
</dbReference>
<dbReference type="RefSeq" id="WP_190313681.1">
    <property type="nucleotide sequence ID" value="NZ_JACNYL010000002.1"/>
</dbReference>
<dbReference type="InterPro" id="IPR036388">
    <property type="entry name" value="WH-like_DNA-bd_sf"/>
</dbReference>
<protein>
    <submittedName>
        <fullName evidence="7">Sigma-70 family RNA polymerase sigma factor</fullName>
    </submittedName>
</protein>